<evidence type="ECO:0000256" key="4">
    <source>
        <dbReference type="ARBA" id="ARBA00023043"/>
    </source>
</evidence>
<sequence length="592" mass="66899">MTKSSNAVSNGAHPIDLAPTSLQIALWNGNLLQIRECLKTDGQAALETRDVRGNRALHLALKFAHRNSTAIVKSLLDAGARVRSRDTEGWKAIHHALVSENEEIMRLLIRREKEQAPALLQKKIDSICPRLAEVPDFYCEMHIDVSTWVPGVSRWLPSDTVKIWKAAQDIRFDVTLVGYENGKWNRGDLSFLLLGSDGKFLCLDNEAETCTNLLKLDTELTELDLDEMVHFLMTTSIVTTDFDASNVAFEKKCAWFSSTPMLQDIGCWKDTRVVDMIGVKASLRYRKPHNPKHPPPKSIDERQSTACNAVSLLTEVTAAADHYTEVVVDPKSNHVVSLELAKGEEVVWKFSTEKRDIIFGVRFLQENNGDEWDEIIPLQRTQAHLKEQSGSFKTASIGTLVVTWDNSYSLIRPKRLRFVISPVGERDSPEIDDWDMKTKVKEEEMTFEDWFGLSIESLPVSLRALHPRRCIMVHTQPSCHKITKLFPATVYMSDQFPLSVSEFLPVIELFSKTTRAFESVQEFFSAALSDGFPVQFCFPLAPSVSATFRFDCLEQQTPDHGKFTIPTTYSMHAGDMLSPRTHQVMLQHVTAT</sequence>
<dbReference type="PROSITE" id="PS50866">
    <property type="entry name" value="GOLD"/>
    <property type="match status" value="1"/>
</dbReference>
<protein>
    <submittedName>
        <fullName evidence="10">GPCR-chaperone</fullName>
    </submittedName>
</protein>
<reference evidence="10" key="1">
    <citation type="submission" date="2020-03" db="EMBL/GenBank/DDBJ databases">
        <title>Hybrid Assembly of Korean Phytophthora infestans isolates.</title>
        <authorList>
            <person name="Prokchorchik M."/>
            <person name="Lee Y."/>
            <person name="Seo J."/>
            <person name="Cho J.-H."/>
            <person name="Park Y.-E."/>
            <person name="Jang D.-C."/>
            <person name="Im J.-S."/>
            <person name="Choi J.-G."/>
            <person name="Park H.-J."/>
            <person name="Lee G.-B."/>
            <person name="Lee Y.-G."/>
            <person name="Hong S.-Y."/>
            <person name="Cho K."/>
            <person name="Sohn K.H."/>
        </authorList>
    </citation>
    <scope>NUCLEOTIDE SEQUENCE</scope>
    <source>
        <strain evidence="10">KR_2_A2</strain>
    </source>
</reference>
<comment type="caution">
    <text evidence="10">The sequence shown here is derived from an EMBL/GenBank/DDBJ whole genome shotgun (WGS) entry which is preliminary data.</text>
</comment>
<comment type="subcellular location">
    <subcellularLocation>
        <location evidence="1">Endoplasmic reticulum membrane</location>
    </subcellularLocation>
</comment>
<dbReference type="EMBL" id="JAACNO010001574">
    <property type="protein sequence ID" value="KAF4139108.1"/>
    <property type="molecule type" value="Genomic_DNA"/>
</dbReference>
<dbReference type="InterPro" id="IPR055285">
    <property type="entry name" value="ANKRD13_C"/>
</dbReference>
<dbReference type="Gene3D" id="2.60.120.680">
    <property type="entry name" value="GOLD domain"/>
    <property type="match status" value="1"/>
</dbReference>
<evidence type="ECO:0000313" key="10">
    <source>
        <dbReference type="EMBL" id="KAF4139108.1"/>
    </source>
</evidence>
<name>A0A8S9UL13_PHYIN</name>
<dbReference type="PANTHER" id="PTHR12447">
    <property type="entry name" value="ANKYRIN REPEAT DOMAIN-CONTAINING PROTEIN 13"/>
    <property type="match status" value="1"/>
</dbReference>
<evidence type="ECO:0000259" key="9">
    <source>
        <dbReference type="PROSITE" id="PS50866"/>
    </source>
</evidence>
<dbReference type="SUPFAM" id="SSF101576">
    <property type="entry name" value="Supernatant protein factor (SPF), C-terminal domain"/>
    <property type="match status" value="1"/>
</dbReference>
<dbReference type="InterPro" id="IPR002110">
    <property type="entry name" value="Ankyrin_rpt"/>
</dbReference>
<dbReference type="GO" id="GO:0005789">
    <property type="term" value="C:endoplasmic reticulum membrane"/>
    <property type="evidence" value="ECO:0007669"/>
    <property type="project" value="UniProtKB-SubCell"/>
</dbReference>
<dbReference type="InterPro" id="IPR009038">
    <property type="entry name" value="GOLD_dom"/>
</dbReference>
<proteinExistence type="predicted"/>
<accession>A0A8S9UL13</accession>
<evidence type="ECO:0000256" key="1">
    <source>
        <dbReference type="ARBA" id="ARBA00004586"/>
    </source>
</evidence>
<keyword evidence="6" id="KW-0143">Chaperone</keyword>
<dbReference type="Pfam" id="PF12796">
    <property type="entry name" value="Ank_2"/>
    <property type="match status" value="1"/>
</dbReference>
<dbReference type="PANTHER" id="PTHR12447:SF25">
    <property type="entry name" value="ANKYRIN REPEAT DOMAIN-CONTAINING PROTEIN 13C"/>
    <property type="match status" value="1"/>
</dbReference>
<dbReference type="PROSITE" id="PS50088">
    <property type="entry name" value="ANK_REPEAT"/>
    <property type="match status" value="1"/>
</dbReference>
<keyword evidence="2" id="KW-0677">Repeat</keyword>
<evidence type="ECO:0000256" key="3">
    <source>
        <dbReference type="ARBA" id="ARBA00022824"/>
    </source>
</evidence>
<keyword evidence="4 8" id="KW-0040">ANK repeat</keyword>
<evidence type="ECO:0000256" key="2">
    <source>
        <dbReference type="ARBA" id="ARBA00022737"/>
    </source>
</evidence>
<keyword evidence="3" id="KW-0256">Endoplasmic reticulum</keyword>
<evidence type="ECO:0000313" key="11">
    <source>
        <dbReference type="Proteomes" id="UP000704712"/>
    </source>
</evidence>
<dbReference type="AlphaFoldDB" id="A0A8S9UL13"/>
<feature type="repeat" description="ANK" evidence="8">
    <location>
        <begin position="52"/>
        <end position="87"/>
    </location>
</feature>
<organism evidence="10 11">
    <name type="scientific">Phytophthora infestans</name>
    <name type="common">Potato late blight agent</name>
    <name type="synonym">Botrytis infestans</name>
    <dbReference type="NCBI Taxonomy" id="4787"/>
    <lineage>
        <taxon>Eukaryota</taxon>
        <taxon>Sar</taxon>
        <taxon>Stramenopiles</taxon>
        <taxon>Oomycota</taxon>
        <taxon>Peronosporomycetes</taxon>
        <taxon>Peronosporales</taxon>
        <taxon>Peronosporaceae</taxon>
        <taxon>Phytophthora</taxon>
    </lineage>
</organism>
<dbReference type="Proteomes" id="UP000704712">
    <property type="component" value="Unassembled WGS sequence"/>
</dbReference>
<dbReference type="PROSITE" id="PS50297">
    <property type="entry name" value="ANK_REP_REGION"/>
    <property type="match status" value="1"/>
</dbReference>
<evidence type="ECO:0000256" key="8">
    <source>
        <dbReference type="PROSITE-ProRule" id="PRU00023"/>
    </source>
</evidence>
<dbReference type="InterPro" id="IPR036770">
    <property type="entry name" value="Ankyrin_rpt-contain_sf"/>
</dbReference>
<evidence type="ECO:0000256" key="7">
    <source>
        <dbReference type="ARBA" id="ARBA00037107"/>
    </source>
</evidence>
<comment type="function">
    <text evidence="7">Acts as a molecular chaperone for G protein-coupled receptors, regulating their biogenesis and exit from the ER.</text>
</comment>
<dbReference type="Gene3D" id="1.25.40.20">
    <property type="entry name" value="Ankyrin repeat-containing domain"/>
    <property type="match status" value="1"/>
</dbReference>
<dbReference type="SUPFAM" id="SSF48403">
    <property type="entry name" value="Ankyrin repeat"/>
    <property type="match status" value="1"/>
</dbReference>
<evidence type="ECO:0000256" key="6">
    <source>
        <dbReference type="ARBA" id="ARBA00023186"/>
    </source>
</evidence>
<evidence type="ECO:0000256" key="5">
    <source>
        <dbReference type="ARBA" id="ARBA00023136"/>
    </source>
</evidence>
<keyword evidence="5" id="KW-0472">Membrane</keyword>
<dbReference type="Pfam" id="PF11904">
    <property type="entry name" value="ANKRD13_C"/>
    <property type="match status" value="1"/>
</dbReference>
<feature type="domain" description="GOLD" evidence="9">
    <location>
        <begin position="320"/>
        <end position="422"/>
    </location>
</feature>
<gene>
    <name evidence="10" type="ORF">GN958_ATG11693</name>
</gene>
<dbReference type="InterPro" id="IPR021832">
    <property type="entry name" value="ANKRD13"/>
</dbReference>
<dbReference type="InterPro" id="IPR036598">
    <property type="entry name" value="GOLD_dom_sf"/>
</dbReference>